<evidence type="ECO:0000256" key="6">
    <source>
        <dbReference type="ARBA" id="ARBA00023242"/>
    </source>
</evidence>
<gene>
    <name evidence="8" type="ORF">ElyMa_006758800</name>
</gene>
<organism evidence="8 9">
    <name type="scientific">Elysia marginata</name>
    <dbReference type="NCBI Taxonomy" id="1093978"/>
    <lineage>
        <taxon>Eukaryota</taxon>
        <taxon>Metazoa</taxon>
        <taxon>Spiralia</taxon>
        <taxon>Lophotrochozoa</taxon>
        <taxon>Mollusca</taxon>
        <taxon>Gastropoda</taxon>
        <taxon>Heterobranchia</taxon>
        <taxon>Euthyneura</taxon>
        <taxon>Panpulmonata</taxon>
        <taxon>Sacoglossa</taxon>
        <taxon>Placobranchoidea</taxon>
        <taxon>Plakobranchidae</taxon>
        <taxon>Elysia</taxon>
    </lineage>
</organism>
<name>A0AAV4IZR5_9GAST</name>
<evidence type="ECO:0000256" key="5">
    <source>
        <dbReference type="ARBA" id="ARBA00023163"/>
    </source>
</evidence>
<keyword evidence="5" id="KW-0804">Transcription</keyword>
<evidence type="ECO:0000256" key="4">
    <source>
        <dbReference type="ARBA" id="ARBA00023125"/>
    </source>
</evidence>
<reference evidence="8 9" key="1">
    <citation type="journal article" date="2021" name="Elife">
        <title>Chloroplast acquisition without the gene transfer in kleptoplastic sea slugs, Plakobranchus ocellatus.</title>
        <authorList>
            <person name="Maeda T."/>
            <person name="Takahashi S."/>
            <person name="Yoshida T."/>
            <person name="Shimamura S."/>
            <person name="Takaki Y."/>
            <person name="Nagai Y."/>
            <person name="Toyoda A."/>
            <person name="Suzuki Y."/>
            <person name="Arimoto A."/>
            <person name="Ishii H."/>
            <person name="Satoh N."/>
            <person name="Nishiyama T."/>
            <person name="Hasebe M."/>
            <person name="Maruyama T."/>
            <person name="Minagawa J."/>
            <person name="Obokata J."/>
            <person name="Shigenobu S."/>
        </authorList>
    </citation>
    <scope>NUCLEOTIDE SEQUENCE [LARGE SCALE GENOMIC DNA]</scope>
</reference>
<evidence type="ECO:0000313" key="8">
    <source>
        <dbReference type="EMBL" id="GFS14918.1"/>
    </source>
</evidence>
<feature type="region of interest" description="Disordered" evidence="7">
    <location>
        <begin position="154"/>
        <end position="267"/>
    </location>
</feature>
<feature type="compositionally biased region" description="Basic and acidic residues" evidence="7">
    <location>
        <begin position="37"/>
        <end position="55"/>
    </location>
</feature>
<evidence type="ECO:0000256" key="3">
    <source>
        <dbReference type="ARBA" id="ARBA00023015"/>
    </source>
</evidence>
<dbReference type="PANTHER" id="PTHR14339:SF12">
    <property type="entry name" value="VASCULIN"/>
    <property type="match status" value="1"/>
</dbReference>
<dbReference type="AlphaFoldDB" id="A0AAV4IZR5"/>
<dbReference type="Proteomes" id="UP000762676">
    <property type="component" value="Unassembled WGS sequence"/>
</dbReference>
<evidence type="ECO:0000256" key="2">
    <source>
        <dbReference type="ARBA" id="ARBA00010099"/>
    </source>
</evidence>
<keyword evidence="4" id="KW-0238">DNA-binding</keyword>
<comment type="similarity">
    <text evidence="2">Belongs to the vasculin family.</text>
</comment>
<comment type="subcellular location">
    <subcellularLocation>
        <location evidence="1">Nucleus</location>
    </subcellularLocation>
</comment>
<keyword evidence="6" id="KW-0539">Nucleus</keyword>
<evidence type="ECO:0000256" key="1">
    <source>
        <dbReference type="ARBA" id="ARBA00004123"/>
    </source>
</evidence>
<dbReference type="InterPro" id="IPR028128">
    <property type="entry name" value="Vasculin_fam"/>
</dbReference>
<evidence type="ECO:0000256" key="7">
    <source>
        <dbReference type="SAM" id="MobiDB-lite"/>
    </source>
</evidence>
<dbReference type="GO" id="GO:0003723">
    <property type="term" value="F:RNA binding"/>
    <property type="evidence" value="ECO:0007669"/>
    <property type="project" value="InterPro"/>
</dbReference>
<feature type="compositionally biased region" description="Low complexity" evidence="7">
    <location>
        <begin position="250"/>
        <end position="260"/>
    </location>
</feature>
<evidence type="ECO:0000313" key="9">
    <source>
        <dbReference type="Proteomes" id="UP000762676"/>
    </source>
</evidence>
<keyword evidence="9" id="KW-1185">Reference proteome</keyword>
<protein>
    <submittedName>
        <fullName evidence="8">Vasculin-like protein 1</fullName>
    </submittedName>
</protein>
<dbReference type="GO" id="GO:0006351">
    <property type="term" value="P:DNA-templated transcription"/>
    <property type="evidence" value="ECO:0007669"/>
    <property type="project" value="InterPro"/>
</dbReference>
<comment type="caution">
    <text evidence="8">The sequence shown here is derived from an EMBL/GenBank/DDBJ whole genome shotgun (WGS) entry which is preliminary data.</text>
</comment>
<dbReference type="Pfam" id="PF15337">
    <property type="entry name" value="Vasculin"/>
    <property type="match status" value="1"/>
</dbReference>
<dbReference type="GO" id="GO:0003677">
    <property type="term" value="F:DNA binding"/>
    <property type="evidence" value="ECO:0007669"/>
    <property type="project" value="UniProtKB-KW"/>
</dbReference>
<keyword evidence="3" id="KW-0805">Transcription regulation</keyword>
<feature type="region of interest" description="Disordered" evidence="7">
    <location>
        <begin position="1"/>
        <end position="81"/>
    </location>
</feature>
<dbReference type="PANTHER" id="PTHR14339">
    <property type="entry name" value="VASCULIN"/>
    <property type="match status" value="1"/>
</dbReference>
<dbReference type="EMBL" id="BMAT01013534">
    <property type="protein sequence ID" value="GFS14918.1"/>
    <property type="molecule type" value="Genomic_DNA"/>
</dbReference>
<dbReference type="GO" id="GO:0045893">
    <property type="term" value="P:positive regulation of DNA-templated transcription"/>
    <property type="evidence" value="ECO:0007669"/>
    <property type="project" value="InterPro"/>
</dbReference>
<proteinExistence type="inferred from homology"/>
<accession>A0AAV4IZR5</accession>
<feature type="compositionally biased region" description="Basic and acidic residues" evidence="7">
    <location>
        <begin position="154"/>
        <end position="179"/>
    </location>
</feature>
<dbReference type="GO" id="GO:0005634">
    <property type="term" value="C:nucleus"/>
    <property type="evidence" value="ECO:0007669"/>
    <property type="project" value="UniProtKB-SubCell"/>
</dbReference>
<sequence>MADNNLPKQDFAPPWLKFPQADSTKSQGQKLGGYQGDRNRQRREDPYHSRSDYNRLHRQTSFDYHESKRFPPGQGKYRHHSVDDDYYGYSYGYGYYPPDYNYEKYGMHYSSQPSLARRDGKYGPGRFPPGGADFSPPYELYEPSYHPGMQRRGFYENHMNGRDYDMKGRERGHRDKPYSDDFPSLVAKGEQDVKRSKPVASAWENPPKSNRADESTDNKAASSGIYKALVPSKNGQIKRNGRINGTVRDSSPLSPSSKLNNQKEGTLQSSATDLAIVTQPKKLGDKKSQFLKALRNESTVRNGENGQDHNQNAIEKKQGDCEEDFGPQDIGMNDSAMAAINKERSLVESTIEEEKDVNGDYFEDVGKHASSLNGDVNSPNKASLNEAERKVNGEALVDDVEQICLSGEEEEKRLLLSMGWVEEDNTEYVITEDEIREFQSKLQNHCHGQKNGLKTTLRNALNLKLDNDLNNGMVNGSCIKDDNDRNKLL</sequence>